<dbReference type="EMBL" id="NFDE01000042">
    <property type="protein sequence ID" value="OTX91089.1"/>
    <property type="molecule type" value="Genomic_DNA"/>
</dbReference>
<dbReference type="AlphaFoldDB" id="A0A242ZFV7"/>
<evidence type="ECO:0000313" key="1">
    <source>
        <dbReference type="EMBL" id="OTX91089.1"/>
    </source>
</evidence>
<proteinExistence type="predicted"/>
<reference evidence="1 2" key="1">
    <citation type="submission" date="2016-10" db="EMBL/GenBank/DDBJ databases">
        <title>Comparative genomics of Bacillus thuringiensis reveals a path to pathogens against multiple invertebrate hosts.</title>
        <authorList>
            <person name="Zheng J."/>
            <person name="Gao Q."/>
            <person name="Liu H."/>
            <person name="Peng D."/>
            <person name="Ruan L."/>
            <person name="Sun M."/>
        </authorList>
    </citation>
    <scope>NUCLEOTIDE SEQUENCE [LARGE SCALE GENOMIC DNA]</scope>
    <source>
        <strain evidence="1">BGSC 4BK1</strain>
    </source>
</reference>
<organism evidence="1 2">
    <name type="scientific">Bacillus wiedmannii</name>
    <dbReference type="NCBI Taxonomy" id="1890302"/>
    <lineage>
        <taxon>Bacteria</taxon>
        <taxon>Bacillati</taxon>
        <taxon>Bacillota</taxon>
        <taxon>Bacilli</taxon>
        <taxon>Bacillales</taxon>
        <taxon>Bacillaceae</taxon>
        <taxon>Bacillus</taxon>
        <taxon>Bacillus cereus group</taxon>
    </lineage>
</organism>
<evidence type="ECO:0000313" key="2">
    <source>
        <dbReference type="Proteomes" id="UP000194945"/>
    </source>
</evidence>
<protein>
    <submittedName>
        <fullName evidence="1">Uncharacterized protein</fullName>
    </submittedName>
</protein>
<gene>
    <name evidence="1" type="ORF">BK730_11555</name>
</gene>
<sequence length="66" mass="8023">MAEEQLKVELQKLGKFKSLKEAIQFIYRYVHRYPEWFNGSGDVNEYNNKQSRPDIDDTWHENVFKN</sequence>
<comment type="caution">
    <text evidence="1">The sequence shown here is derived from an EMBL/GenBank/DDBJ whole genome shotgun (WGS) entry which is preliminary data.</text>
</comment>
<name>A0A242ZFV7_9BACI</name>
<dbReference type="Proteomes" id="UP000194945">
    <property type="component" value="Unassembled WGS sequence"/>
</dbReference>
<accession>A0A242ZFV7</accession>